<dbReference type="HOGENOM" id="CLU_2794376_0_0_1"/>
<evidence type="ECO:0000313" key="4">
    <source>
        <dbReference type="Proteomes" id="UP000001194"/>
    </source>
</evidence>
<reference evidence="3 4" key="1">
    <citation type="journal article" date="2008" name="Nature">
        <title>The genome of Laccaria bicolor provides insights into mycorrhizal symbiosis.</title>
        <authorList>
            <person name="Martin F."/>
            <person name="Aerts A."/>
            <person name="Ahren D."/>
            <person name="Brun A."/>
            <person name="Danchin E.G.J."/>
            <person name="Duchaussoy F."/>
            <person name="Gibon J."/>
            <person name="Kohler A."/>
            <person name="Lindquist E."/>
            <person name="Pereda V."/>
            <person name="Salamov A."/>
            <person name="Shapiro H.J."/>
            <person name="Wuyts J."/>
            <person name="Blaudez D."/>
            <person name="Buee M."/>
            <person name="Brokstein P."/>
            <person name="Canbaeck B."/>
            <person name="Cohen D."/>
            <person name="Courty P.E."/>
            <person name="Coutinho P.M."/>
            <person name="Delaruelle C."/>
            <person name="Detter J.C."/>
            <person name="Deveau A."/>
            <person name="DiFazio S."/>
            <person name="Duplessis S."/>
            <person name="Fraissinet-Tachet L."/>
            <person name="Lucic E."/>
            <person name="Frey-Klett P."/>
            <person name="Fourrey C."/>
            <person name="Feussner I."/>
            <person name="Gay G."/>
            <person name="Grimwood J."/>
            <person name="Hoegger P.J."/>
            <person name="Jain P."/>
            <person name="Kilaru S."/>
            <person name="Labbe J."/>
            <person name="Lin Y.C."/>
            <person name="Legue V."/>
            <person name="Le Tacon F."/>
            <person name="Marmeisse R."/>
            <person name="Melayah D."/>
            <person name="Montanini B."/>
            <person name="Muratet M."/>
            <person name="Nehls U."/>
            <person name="Niculita-Hirzel H."/>
            <person name="Oudot-Le Secq M.P."/>
            <person name="Peter M."/>
            <person name="Quesneville H."/>
            <person name="Rajashekar B."/>
            <person name="Reich M."/>
            <person name="Rouhier N."/>
            <person name="Schmutz J."/>
            <person name="Yin T."/>
            <person name="Chalot M."/>
            <person name="Henrissat B."/>
            <person name="Kuees U."/>
            <person name="Lucas S."/>
            <person name="Van de Peer Y."/>
            <person name="Podila G.K."/>
            <person name="Polle A."/>
            <person name="Pukkila P.J."/>
            <person name="Richardson P.M."/>
            <person name="Rouze P."/>
            <person name="Sanders I.R."/>
            <person name="Stajich J.E."/>
            <person name="Tunlid A."/>
            <person name="Tuskan G."/>
            <person name="Grigoriev I.V."/>
        </authorList>
    </citation>
    <scope>NUCLEOTIDE SEQUENCE [LARGE SCALE GENOMIC DNA]</scope>
    <source>
        <strain evidence="4">S238N-H82 / ATCC MYA-4686</strain>
    </source>
</reference>
<accession>B0DN98</accession>
<dbReference type="Proteomes" id="UP000001194">
    <property type="component" value="Unassembled WGS sequence"/>
</dbReference>
<feature type="compositionally biased region" description="Basic and acidic residues" evidence="1">
    <location>
        <begin position="51"/>
        <end position="68"/>
    </location>
</feature>
<evidence type="ECO:0000256" key="1">
    <source>
        <dbReference type="SAM" id="MobiDB-lite"/>
    </source>
</evidence>
<name>B0DN98_LACBS</name>
<organism evidence="4">
    <name type="scientific">Laccaria bicolor (strain S238N-H82 / ATCC MYA-4686)</name>
    <name type="common">Bicoloured deceiver</name>
    <name type="synonym">Laccaria laccata var. bicolor</name>
    <dbReference type="NCBI Taxonomy" id="486041"/>
    <lineage>
        <taxon>Eukaryota</taxon>
        <taxon>Fungi</taxon>
        <taxon>Dikarya</taxon>
        <taxon>Basidiomycota</taxon>
        <taxon>Agaricomycotina</taxon>
        <taxon>Agaricomycetes</taxon>
        <taxon>Agaricomycetidae</taxon>
        <taxon>Agaricales</taxon>
        <taxon>Agaricineae</taxon>
        <taxon>Hydnangiaceae</taxon>
        <taxon>Laccaria</taxon>
    </lineage>
</organism>
<feature type="chain" id="PRO_5002747289" evidence="2">
    <location>
        <begin position="25"/>
        <end position="68"/>
    </location>
</feature>
<keyword evidence="4" id="KW-1185">Reference proteome</keyword>
<feature type="signal peptide" evidence="2">
    <location>
        <begin position="1"/>
        <end position="24"/>
    </location>
</feature>
<dbReference type="KEGG" id="lbc:LACBIDRAFT_306541"/>
<sequence>MHHPAKIWRNALQLLVFTTYHSLSTRPPHIQWPPSSNTDLGTAISPPSPPPHDDGEHGQRRCSDTSSC</sequence>
<dbReference type="GeneID" id="6081063"/>
<evidence type="ECO:0000313" key="3">
    <source>
        <dbReference type="EMBL" id="EDR03901.1"/>
    </source>
</evidence>
<proteinExistence type="predicted"/>
<dbReference type="AlphaFoldDB" id="B0DN98"/>
<evidence type="ECO:0000256" key="2">
    <source>
        <dbReference type="SAM" id="SignalP"/>
    </source>
</evidence>
<keyword evidence="2" id="KW-0732">Signal</keyword>
<dbReference type="RefSeq" id="XP_001885469.1">
    <property type="nucleotide sequence ID" value="XM_001885434.1"/>
</dbReference>
<dbReference type="EMBL" id="DS547121">
    <property type="protein sequence ID" value="EDR03901.1"/>
    <property type="molecule type" value="Genomic_DNA"/>
</dbReference>
<protein>
    <submittedName>
        <fullName evidence="3">Predicted protein</fullName>
    </submittedName>
</protein>
<gene>
    <name evidence="3" type="ORF">LACBIDRAFT_306541</name>
</gene>
<feature type="region of interest" description="Disordered" evidence="1">
    <location>
        <begin position="26"/>
        <end position="68"/>
    </location>
</feature>
<dbReference type="InParanoid" id="B0DN98"/>